<name>A0ABD2CSR2_VESMC</name>
<proteinExistence type="predicted"/>
<dbReference type="Proteomes" id="UP001607303">
    <property type="component" value="Unassembled WGS sequence"/>
</dbReference>
<protein>
    <submittedName>
        <fullName evidence="1">Uncharacterized protein</fullName>
    </submittedName>
</protein>
<gene>
    <name evidence="1" type="ORF">V1477_003679</name>
</gene>
<sequence>MGRDIDKKRLHLGELGLAVGGWGEGEGEGDLASGADRRVVVALEDDEYMSCLPQCDLLYRGLPPLCFFGLRSITPSRCTYATANRQNSFAPHLNGKPSSLPITHDRREFPYAITIVKSVGLDINI</sequence>
<dbReference type="AlphaFoldDB" id="A0ABD2CSR2"/>
<organism evidence="1 2">
    <name type="scientific">Vespula maculifrons</name>
    <name type="common">Eastern yellow jacket</name>
    <name type="synonym">Wasp</name>
    <dbReference type="NCBI Taxonomy" id="7453"/>
    <lineage>
        <taxon>Eukaryota</taxon>
        <taxon>Metazoa</taxon>
        <taxon>Ecdysozoa</taxon>
        <taxon>Arthropoda</taxon>
        <taxon>Hexapoda</taxon>
        <taxon>Insecta</taxon>
        <taxon>Pterygota</taxon>
        <taxon>Neoptera</taxon>
        <taxon>Endopterygota</taxon>
        <taxon>Hymenoptera</taxon>
        <taxon>Apocrita</taxon>
        <taxon>Aculeata</taxon>
        <taxon>Vespoidea</taxon>
        <taxon>Vespidae</taxon>
        <taxon>Vespinae</taxon>
        <taxon>Vespula</taxon>
    </lineage>
</organism>
<keyword evidence="2" id="KW-1185">Reference proteome</keyword>
<dbReference type="EMBL" id="JAYRBN010000033">
    <property type="protein sequence ID" value="KAL2748130.1"/>
    <property type="molecule type" value="Genomic_DNA"/>
</dbReference>
<reference evidence="1 2" key="1">
    <citation type="journal article" date="2024" name="Ann. Entomol. Soc. Am.">
        <title>Genomic analyses of the southern and eastern yellowjacket wasps (Hymenoptera: Vespidae) reveal evolutionary signatures of social life.</title>
        <authorList>
            <person name="Catto M.A."/>
            <person name="Caine P.B."/>
            <person name="Orr S.E."/>
            <person name="Hunt B.G."/>
            <person name="Goodisman M.A.D."/>
        </authorList>
    </citation>
    <scope>NUCLEOTIDE SEQUENCE [LARGE SCALE GENOMIC DNA]</scope>
    <source>
        <strain evidence="1">232</strain>
        <tissue evidence="1">Head and thorax</tissue>
    </source>
</reference>
<evidence type="ECO:0000313" key="2">
    <source>
        <dbReference type="Proteomes" id="UP001607303"/>
    </source>
</evidence>
<accession>A0ABD2CSR2</accession>
<evidence type="ECO:0000313" key="1">
    <source>
        <dbReference type="EMBL" id="KAL2748130.1"/>
    </source>
</evidence>
<comment type="caution">
    <text evidence="1">The sequence shown here is derived from an EMBL/GenBank/DDBJ whole genome shotgun (WGS) entry which is preliminary data.</text>
</comment>